<dbReference type="InterPro" id="IPR050636">
    <property type="entry name" value="C2H2-ZF_domain-containing"/>
</dbReference>
<dbReference type="PANTHER" id="PTHR47772:SF12">
    <property type="entry name" value="RB-ASSOCIATED KRAB ZINC FINGER-RELATED"/>
    <property type="match status" value="1"/>
</dbReference>
<dbReference type="OrthoDB" id="654211at2759"/>
<proteinExistence type="predicted"/>
<keyword evidence="2" id="KW-0479">Metal-binding</keyword>
<dbReference type="FunFam" id="3.30.160.60:FF:000090">
    <property type="entry name" value="Odd-skipped-related transciption factor 2"/>
    <property type="match status" value="1"/>
</dbReference>
<sequence length="257" mass="29258">FTCQSCFKTFTSRSNLERHSRLHTGHKPYSCSICGKAFSRKDHLSNHATKHAYKCGTCSKRFSDKKLLVTHYQYDHNAVLTNICDYCNKGFSSTESYEEHVKIHPQYEGGSPRASPSPVNMKKMHSCPKCSFSSSDALTLAKHTVIHLDGGHRCFTCLACAKTFDDPLTYCDHLLVHPNEVNIFECVICRQLCSTIQSLRRHEATTEHNRSPCMFCAKTFAQKANRDRHVCLHTGEKPYSCPECDEKFSRGDKLKLH</sequence>
<evidence type="ECO:0000256" key="2">
    <source>
        <dbReference type="ARBA" id="ARBA00022723"/>
    </source>
</evidence>
<dbReference type="Gene3D" id="3.30.160.60">
    <property type="entry name" value="Classic Zinc Finger"/>
    <property type="match status" value="6"/>
</dbReference>
<evidence type="ECO:0000256" key="9">
    <source>
        <dbReference type="PROSITE-ProRule" id="PRU00042"/>
    </source>
</evidence>
<feature type="domain" description="C2H2-type" evidence="10">
    <location>
        <begin position="1"/>
        <end position="28"/>
    </location>
</feature>
<organism evidence="11">
    <name type="scientific">Capitella teleta</name>
    <name type="common">Polychaete worm</name>
    <dbReference type="NCBI Taxonomy" id="283909"/>
    <lineage>
        <taxon>Eukaryota</taxon>
        <taxon>Metazoa</taxon>
        <taxon>Spiralia</taxon>
        <taxon>Lophotrochozoa</taxon>
        <taxon>Annelida</taxon>
        <taxon>Polychaeta</taxon>
        <taxon>Sedentaria</taxon>
        <taxon>Scolecida</taxon>
        <taxon>Capitellidae</taxon>
        <taxon>Capitella</taxon>
    </lineage>
</organism>
<comment type="subcellular location">
    <subcellularLocation>
        <location evidence="1">Nucleus</location>
    </subcellularLocation>
</comment>
<dbReference type="SMART" id="SM00355">
    <property type="entry name" value="ZnF_C2H2"/>
    <property type="match status" value="9"/>
</dbReference>
<evidence type="ECO:0000256" key="6">
    <source>
        <dbReference type="ARBA" id="ARBA00023015"/>
    </source>
</evidence>
<dbReference type="SUPFAM" id="SSF57667">
    <property type="entry name" value="beta-beta-alpha zinc fingers"/>
    <property type="match status" value="4"/>
</dbReference>
<dbReference type="GO" id="GO:0008270">
    <property type="term" value="F:zinc ion binding"/>
    <property type="evidence" value="ECO:0007669"/>
    <property type="project" value="UniProtKB-KW"/>
</dbReference>
<feature type="non-terminal residue" evidence="11">
    <location>
        <position position="1"/>
    </location>
</feature>
<evidence type="ECO:0000256" key="3">
    <source>
        <dbReference type="ARBA" id="ARBA00022737"/>
    </source>
</evidence>
<evidence type="ECO:0000313" key="11">
    <source>
        <dbReference type="EMBL" id="ELT94025.1"/>
    </source>
</evidence>
<dbReference type="HOGENOM" id="CLU_1084036_0_0_1"/>
<reference evidence="12" key="3">
    <citation type="submission" date="2015-06" db="UniProtKB">
        <authorList>
            <consortium name="EnsemblMetazoa"/>
        </authorList>
    </citation>
    <scope>IDENTIFICATION</scope>
</reference>
<keyword evidence="4 9" id="KW-0863">Zinc-finger</keyword>
<dbReference type="GO" id="GO:0005634">
    <property type="term" value="C:nucleus"/>
    <property type="evidence" value="ECO:0007669"/>
    <property type="project" value="UniProtKB-SubCell"/>
</dbReference>
<evidence type="ECO:0000259" key="10">
    <source>
        <dbReference type="PROSITE" id="PS50157"/>
    </source>
</evidence>
<gene>
    <name evidence="11" type="ORF">CAPTEDRAFT_74845</name>
</gene>
<protein>
    <recommendedName>
        <fullName evidence="10">C2H2-type domain-containing protein</fullName>
    </recommendedName>
</protein>
<evidence type="ECO:0000256" key="7">
    <source>
        <dbReference type="ARBA" id="ARBA00023163"/>
    </source>
</evidence>
<feature type="domain" description="C2H2-type" evidence="10">
    <location>
        <begin position="239"/>
        <end position="257"/>
    </location>
</feature>
<feature type="domain" description="C2H2-type" evidence="10">
    <location>
        <begin position="29"/>
        <end position="52"/>
    </location>
</feature>
<dbReference type="FunFam" id="3.30.160.60:FF:000100">
    <property type="entry name" value="Zinc finger 45-like"/>
    <property type="match status" value="1"/>
</dbReference>
<keyword evidence="3" id="KW-0677">Repeat</keyword>
<dbReference type="PROSITE" id="PS00028">
    <property type="entry name" value="ZINC_FINGER_C2H2_1"/>
    <property type="match status" value="7"/>
</dbReference>
<evidence type="ECO:0000256" key="5">
    <source>
        <dbReference type="ARBA" id="ARBA00022833"/>
    </source>
</evidence>
<dbReference type="InterPro" id="IPR013087">
    <property type="entry name" value="Znf_C2H2_type"/>
</dbReference>
<keyword evidence="5" id="KW-0862">Zinc</keyword>
<evidence type="ECO:0000313" key="12">
    <source>
        <dbReference type="EnsemblMetazoa" id="CapteP74845"/>
    </source>
</evidence>
<reference evidence="11 13" key="2">
    <citation type="journal article" date="2013" name="Nature">
        <title>Insights into bilaterian evolution from three spiralian genomes.</title>
        <authorList>
            <person name="Simakov O."/>
            <person name="Marletaz F."/>
            <person name="Cho S.J."/>
            <person name="Edsinger-Gonzales E."/>
            <person name="Havlak P."/>
            <person name="Hellsten U."/>
            <person name="Kuo D.H."/>
            <person name="Larsson T."/>
            <person name="Lv J."/>
            <person name="Arendt D."/>
            <person name="Savage R."/>
            <person name="Osoegawa K."/>
            <person name="de Jong P."/>
            <person name="Grimwood J."/>
            <person name="Chapman J.A."/>
            <person name="Shapiro H."/>
            <person name="Aerts A."/>
            <person name="Otillar R.P."/>
            <person name="Terry A.Y."/>
            <person name="Boore J.L."/>
            <person name="Grigoriev I.V."/>
            <person name="Lindberg D.R."/>
            <person name="Seaver E.C."/>
            <person name="Weisblat D.A."/>
            <person name="Putnam N.H."/>
            <person name="Rokhsar D.S."/>
        </authorList>
    </citation>
    <scope>NUCLEOTIDE SEQUENCE</scope>
    <source>
        <strain evidence="11 13">I ESC-2004</strain>
    </source>
</reference>
<evidence type="ECO:0000256" key="1">
    <source>
        <dbReference type="ARBA" id="ARBA00004123"/>
    </source>
</evidence>
<keyword evidence="6" id="KW-0805">Transcription regulation</keyword>
<feature type="domain" description="C2H2-type" evidence="10">
    <location>
        <begin position="82"/>
        <end position="109"/>
    </location>
</feature>
<feature type="domain" description="C2H2-type" evidence="10">
    <location>
        <begin position="211"/>
        <end position="238"/>
    </location>
</feature>
<accession>R7TSM0</accession>
<feature type="non-terminal residue" evidence="11">
    <location>
        <position position="257"/>
    </location>
</feature>
<dbReference type="EnsemblMetazoa" id="CapteT74845">
    <property type="protein sequence ID" value="CapteP74845"/>
    <property type="gene ID" value="CapteG74845"/>
</dbReference>
<evidence type="ECO:0000256" key="4">
    <source>
        <dbReference type="ARBA" id="ARBA00022771"/>
    </source>
</evidence>
<dbReference type="Pfam" id="PF00096">
    <property type="entry name" value="zf-C2H2"/>
    <property type="match status" value="4"/>
</dbReference>
<keyword evidence="13" id="KW-1185">Reference proteome</keyword>
<dbReference type="EMBL" id="AMQN01002560">
    <property type="status" value="NOT_ANNOTATED_CDS"/>
    <property type="molecule type" value="Genomic_DNA"/>
</dbReference>
<evidence type="ECO:0000313" key="13">
    <source>
        <dbReference type="Proteomes" id="UP000014760"/>
    </source>
</evidence>
<keyword evidence="7" id="KW-0804">Transcription</keyword>
<dbReference type="STRING" id="283909.R7TSM0"/>
<feature type="domain" description="C2H2-type" evidence="10">
    <location>
        <begin position="53"/>
        <end position="76"/>
    </location>
</feature>
<dbReference type="PROSITE" id="PS50157">
    <property type="entry name" value="ZINC_FINGER_C2H2_2"/>
    <property type="match status" value="7"/>
</dbReference>
<reference evidence="13" key="1">
    <citation type="submission" date="2012-12" db="EMBL/GenBank/DDBJ databases">
        <authorList>
            <person name="Hellsten U."/>
            <person name="Grimwood J."/>
            <person name="Chapman J.A."/>
            <person name="Shapiro H."/>
            <person name="Aerts A."/>
            <person name="Otillar R.P."/>
            <person name="Terry A.Y."/>
            <person name="Boore J.L."/>
            <person name="Simakov O."/>
            <person name="Marletaz F."/>
            <person name="Cho S.-J."/>
            <person name="Edsinger-Gonzales E."/>
            <person name="Havlak P."/>
            <person name="Kuo D.-H."/>
            <person name="Larsson T."/>
            <person name="Lv J."/>
            <person name="Arendt D."/>
            <person name="Savage R."/>
            <person name="Osoegawa K."/>
            <person name="de Jong P."/>
            <person name="Lindberg D.R."/>
            <person name="Seaver E.C."/>
            <person name="Weisblat D.A."/>
            <person name="Putnam N.H."/>
            <person name="Grigoriev I.V."/>
            <person name="Rokhsar D.S."/>
        </authorList>
    </citation>
    <scope>NUCLEOTIDE SEQUENCE</scope>
    <source>
        <strain evidence="13">I ESC-2004</strain>
    </source>
</reference>
<name>R7TSM0_CAPTE</name>
<dbReference type="InterPro" id="IPR036236">
    <property type="entry name" value="Znf_C2H2_sf"/>
</dbReference>
<dbReference type="Proteomes" id="UP000014760">
    <property type="component" value="Unassembled WGS sequence"/>
</dbReference>
<dbReference type="EMBL" id="KB309538">
    <property type="protein sequence ID" value="ELT94025.1"/>
    <property type="molecule type" value="Genomic_DNA"/>
</dbReference>
<dbReference type="AlphaFoldDB" id="R7TSM0"/>
<keyword evidence="8" id="KW-0539">Nucleus</keyword>
<dbReference type="PANTHER" id="PTHR47772">
    <property type="entry name" value="ZINC FINGER PROTEIN 200"/>
    <property type="match status" value="1"/>
</dbReference>
<feature type="domain" description="C2H2-type" evidence="10">
    <location>
        <begin position="155"/>
        <end position="182"/>
    </location>
</feature>
<evidence type="ECO:0000256" key="8">
    <source>
        <dbReference type="ARBA" id="ARBA00023242"/>
    </source>
</evidence>